<comment type="similarity">
    <text evidence="2">Belongs to the PC-esterase family. TBL subfamily.</text>
</comment>
<evidence type="ECO:0000256" key="7">
    <source>
        <dbReference type="SAM" id="Phobius"/>
    </source>
</evidence>
<feature type="domain" description="Trichome birefringence-like N-terminal" evidence="9">
    <location>
        <begin position="51"/>
        <end position="105"/>
    </location>
</feature>
<evidence type="ECO:0000259" key="9">
    <source>
        <dbReference type="Pfam" id="PF14416"/>
    </source>
</evidence>
<sequence length="402" mass="46234">MGRLPPFLLWSLCVTSILSLFLFYSPSPFKVTPKHGLRQKDVLIQPHKDEENCDLLKGHWVPDMKGSSPYTNWSCATIPSSKNCFKNGRKDSDFLKWRWKPDGCELPRFDPKAFLRLVRGKKLAFIGDSVARNHMESLLCLLSQEEIPTDIYKDSEDRFRTWYFPSHDFTLTILWSKFLLIAEERVINGSSTGVFDMHLDRIDDKWTQKLPGIDYAIVSDAHWFFRKMYLYEGANLIGCVYCSEPNVTDLGLGFALRKAFRGALDYINNCKECKDMVTLLRTFSPAHFENGTWDTGGSCRRTSPVGEGEINLGSLDWELRSIQVEEIERARNEGNKRGMKFGALDITRAMLMRPDGHPGSHWDNQWMKGFNDCVHWCMPGPIDAWNDFLMAVLRKEAGLSFD</sequence>
<gene>
    <name evidence="10" type="ORF">L1049_003133</name>
</gene>
<organism evidence="10 11">
    <name type="scientific">Liquidambar formosana</name>
    <name type="common">Formosan gum</name>
    <dbReference type="NCBI Taxonomy" id="63359"/>
    <lineage>
        <taxon>Eukaryota</taxon>
        <taxon>Viridiplantae</taxon>
        <taxon>Streptophyta</taxon>
        <taxon>Embryophyta</taxon>
        <taxon>Tracheophyta</taxon>
        <taxon>Spermatophyta</taxon>
        <taxon>Magnoliopsida</taxon>
        <taxon>eudicotyledons</taxon>
        <taxon>Gunneridae</taxon>
        <taxon>Pentapetalae</taxon>
        <taxon>Saxifragales</taxon>
        <taxon>Altingiaceae</taxon>
        <taxon>Liquidambar</taxon>
    </lineage>
</organism>
<dbReference type="GO" id="GO:0016413">
    <property type="term" value="F:O-acetyltransferase activity"/>
    <property type="evidence" value="ECO:0007669"/>
    <property type="project" value="InterPro"/>
</dbReference>
<dbReference type="Proteomes" id="UP001415857">
    <property type="component" value="Unassembled WGS sequence"/>
</dbReference>
<comment type="caution">
    <text evidence="10">The sequence shown here is derived from an EMBL/GenBank/DDBJ whole genome shotgun (WGS) entry which is preliminary data.</text>
</comment>
<dbReference type="PANTHER" id="PTHR32285:SF28">
    <property type="entry name" value="XYLOGLUCAN O-ACETYLTRANSFERASE 2"/>
    <property type="match status" value="1"/>
</dbReference>
<dbReference type="Pfam" id="PF14416">
    <property type="entry name" value="PMR5N"/>
    <property type="match status" value="1"/>
</dbReference>
<keyword evidence="5 7" id="KW-1133">Transmembrane helix</keyword>
<dbReference type="InterPro" id="IPR025846">
    <property type="entry name" value="TBL_N"/>
</dbReference>
<evidence type="ECO:0000259" key="8">
    <source>
        <dbReference type="Pfam" id="PF13839"/>
    </source>
</evidence>
<evidence type="ECO:0000256" key="1">
    <source>
        <dbReference type="ARBA" id="ARBA00004167"/>
    </source>
</evidence>
<evidence type="ECO:0008006" key="12">
    <source>
        <dbReference type="Google" id="ProtNLM"/>
    </source>
</evidence>
<name>A0AAP0NIM3_LIQFO</name>
<keyword evidence="3 7" id="KW-0812">Transmembrane</keyword>
<dbReference type="GO" id="GO:0016020">
    <property type="term" value="C:membrane"/>
    <property type="evidence" value="ECO:0007669"/>
    <property type="project" value="UniProtKB-SubCell"/>
</dbReference>
<dbReference type="InterPro" id="IPR026057">
    <property type="entry name" value="TBL_C"/>
</dbReference>
<accession>A0AAP0NIM3</accession>
<feature type="domain" description="Trichome birefringence-like C-terminal" evidence="8">
    <location>
        <begin position="106"/>
        <end position="391"/>
    </location>
</feature>
<evidence type="ECO:0000256" key="4">
    <source>
        <dbReference type="ARBA" id="ARBA00022968"/>
    </source>
</evidence>
<dbReference type="AlphaFoldDB" id="A0AAP0NIM3"/>
<evidence type="ECO:0000256" key="2">
    <source>
        <dbReference type="ARBA" id="ARBA00007727"/>
    </source>
</evidence>
<comment type="subcellular location">
    <subcellularLocation>
        <location evidence="1">Membrane</location>
        <topology evidence="1">Single-pass membrane protein</topology>
    </subcellularLocation>
</comment>
<dbReference type="PANTHER" id="PTHR32285">
    <property type="entry name" value="PROTEIN TRICHOME BIREFRINGENCE-LIKE 9-RELATED"/>
    <property type="match status" value="1"/>
</dbReference>
<keyword evidence="11" id="KW-1185">Reference proteome</keyword>
<evidence type="ECO:0000256" key="5">
    <source>
        <dbReference type="ARBA" id="ARBA00022989"/>
    </source>
</evidence>
<feature type="transmembrane region" description="Helical" evidence="7">
    <location>
        <begin position="7"/>
        <end position="24"/>
    </location>
</feature>
<evidence type="ECO:0000256" key="3">
    <source>
        <dbReference type="ARBA" id="ARBA00022692"/>
    </source>
</evidence>
<proteinExistence type="inferred from homology"/>
<evidence type="ECO:0000313" key="11">
    <source>
        <dbReference type="Proteomes" id="UP001415857"/>
    </source>
</evidence>
<dbReference type="InterPro" id="IPR029962">
    <property type="entry name" value="TBL"/>
</dbReference>
<dbReference type="Pfam" id="PF13839">
    <property type="entry name" value="PC-Esterase"/>
    <property type="match status" value="1"/>
</dbReference>
<reference evidence="10 11" key="1">
    <citation type="journal article" date="2024" name="Plant J.">
        <title>Genome sequences and population genomics reveal climatic adaptation and genomic divergence between two closely related sweetgum species.</title>
        <authorList>
            <person name="Xu W.Q."/>
            <person name="Ren C.Q."/>
            <person name="Zhang X.Y."/>
            <person name="Comes H.P."/>
            <person name="Liu X.H."/>
            <person name="Li Y.G."/>
            <person name="Kettle C.J."/>
            <person name="Jalonen R."/>
            <person name="Gaisberger H."/>
            <person name="Ma Y.Z."/>
            <person name="Qiu Y.X."/>
        </authorList>
    </citation>
    <scope>NUCLEOTIDE SEQUENCE [LARGE SCALE GENOMIC DNA]</scope>
    <source>
        <strain evidence="10">Hangzhou</strain>
    </source>
</reference>
<keyword evidence="4" id="KW-0735">Signal-anchor</keyword>
<evidence type="ECO:0000256" key="6">
    <source>
        <dbReference type="ARBA" id="ARBA00023136"/>
    </source>
</evidence>
<evidence type="ECO:0000313" key="10">
    <source>
        <dbReference type="EMBL" id="KAK9272756.1"/>
    </source>
</evidence>
<protein>
    <recommendedName>
        <fullName evidence="12">Trichome birefringence-like N-terminal domain-containing protein</fullName>
    </recommendedName>
</protein>
<keyword evidence="6 7" id="KW-0472">Membrane</keyword>
<dbReference type="EMBL" id="JBBPBK010000013">
    <property type="protein sequence ID" value="KAK9272756.1"/>
    <property type="molecule type" value="Genomic_DNA"/>
</dbReference>
<dbReference type="GO" id="GO:0005794">
    <property type="term" value="C:Golgi apparatus"/>
    <property type="evidence" value="ECO:0007669"/>
    <property type="project" value="TreeGrafter"/>
</dbReference>